<dbReference type="EMBL" id="BAAAZX010000058">
    <property type="protein sequence ID" value="GAA4032082.1"/>
    <property type="molecule type" value="Genomic_DNA"/>
</dbReference>
<sequence length="139" mass="14910">MELGPVEYVVIAFPGNRFRGEIAPELRALVASGTVRILDLTFVKKDEDGSVSYVELDALDPTEASVFDDIEGEVGGLFSEEDLELIAEDLVPNSSAAVLVWEDTWAAGITRAIRNADGQLLAHERIPAAVVEQALEAAA</sequence>
<dbReference type="RefSeq" id="WP_345571853.1">
    <property type="nucleotide sequence ID" value="NZ_BAAAZX010000058.1"/>
</dbReference>
<proteinExistence type="predicted"/>
<accession>A0ABP7TWH1</accession>
<gene>
    <name evidence="1" type="ORF">GCM10022232_92520</name>
</gene>
<name>A0ABP7TWH1_9ACTN</name>
<evidence type="ECO:0000313" key="1">
    <source>
        <dbReference type="EMBL" id="GAA4032082.1"/>
    </source>
</evidence>
<keyword evidence="2" id="KW-1185">Reference proteome</keyword>
<evidence type="ECO:0008006" key="3">
    <source>
        <dbReference type="Google" id="ProtNLM"/>
    </source>
</evidence>
<evidence type="ECO:0000313" key="2">
    <source>
        <dbReference type="Proteomes" id="UP001500456"/>
    </source>
</evidence>
<organism evidence="1 2">
    <name type="scientific">Streptomyces plumbiresistens</name>
    <dbReference type="NCBI Taxonomy" id="511811"/>
    <lineage>
        <taxon>Bacteria</taxon>
        <taxon>Bacillati</taxon>
        <taxon>Actinomycetota</taxon>
        <taxon>Actinomycetes</taxon>
        <taxon>Kitasatosporales</taxon>
        <taxon>Streptomycetaceae</taxon>
        <taxon>Streptomyces</taxon>
    </lineage>
</organism>
<comment type="caution">
    <text evidence="1">The sequence shown here is derived from an EMBL/GenBank/DDBJ whole genome shotgun (WGS) entry which is preliminary data.</text>
</comment>
<dbReference type="Proteomes" id="UP001500456">
    <property type="component" value="Unassembled WGS sequence"/>
</dbReference>
<reference evidence="2" key="1">
    <citation type="journal article" date="2019" name="Int. J. Syst. Evol. Microbiol.">
        <title>The Global Catalogue of Microorganisms (GCM) 10K type strain sequencing project: providing services to taxonomists for standard genome sequencing and annotation.</title>
        <authorList>
            <consortium name="The Broad Institute Genomics Platform"/>
            <consortium name="The Broad Institute Genome Sequencing Center for Infectious Disease"/>
            <person name="Wu L."/>
            <person name="Ma J."/>
        </authorList>
    </citation>
    <scope>NUCLEOTIDE SEQUENCE [LARGE SCALE GENOMIC DNA]</scope>
    <source>
        <strain evidence="2">JCM 16924</strain>
    </source>
</reference>
<protein>
    <recommendedName>
        <fullName evidence="3">DUF1269 domain-containing protein</fullName>
    </recommendedName>
</protein>
<dbReference type="InterPro" id="IPR046288">
    <property type="entry name" value="DUF6325"/>
</dbReference>
<dbReference type="Pfam" id="PF19850">
    <property type="entry name" value="DUF6325"/>
    <property type="match status" value="1"/>
</dbReference>